<dbReference type="Gene3D" id="1.10.10.10">
    <property type="entry name" value="Winged helix-like DNA-binding domain superfamily/Winged helix DNA-binding domain"/>
    <property type="match status" value="1"/>
</dbReference>
<dbReference type="AlphaFoldDB" id="A0A810KUE5"/>
<dbReference type="GO" id="GO:0003677">
    <property type="term" value="F:DNA binding"/>
    <property type="evidence" value="ECO:0007669"/>
    <property type="project" value="UniProtKB-KW"/>
</dbReference>
<evidence type="ECO:0000313" key="7">
    <source>
        <dbReference type="Proteomes" id="UP000680750"/>
    </source>
</evidence>
<gene>
    <name evidence="6" type="ORF">Asera_06150</name>
</gene>
<dbReference type="InterPro" id="IPR051054">
    <property type="entry name" value="SorC_transcr_regulators"/>
</dbReference>
<reference evidence="6" key="1">
    <citation type="submission" date="2020-08" db="EMBL/GenBank/DDBJ databases">
        <title>Whole genome shotgun sequence of Actinocatenispora sera NBRC 101916.</title>
        <authorList>
            <person name="Komaki H."/>
            <person name="Tamura T."/>
        </authorList>
    </citation>
    <scope>NUCLEOTIDE SEQUENCE</scope>
    <source>
        <strain evidence="6">NBRC 101916</strain>
    </source>
</reference>
<dbReference type="Gene3D" id="3.40.50.1360">
    <property type="match status" value="1"/>
</dbReference>
<sequence length="330" mass="36035">MSESRQGPGVPRVDGRRLRGKHSQALLMARVARRAYLDQRTKVEIAEELGLSRFQVGRLLERARATGLVRIEIGLPDDVEFDLSGQLQDRFGLRYCAVTEAPDESLHSLRASVGQAATSLLEELVTDRDVLGISSTRALMGLTEPPAGFSRCSVVQITGAVSRTDAWDVMEAVRRFTRVGGGPAYLYYAPMVCPDKSDSRIYSKQPDFVRCQRLFEQLTVCAVGIGAWGDGLSTVYEAASEQDRTIARDSGAVAEVVGVLLDKDGRRVNTPLDGRMIGISEAQLRSVPTRIGIAFDARKKEAVRATLKSGLINDIVIDRGLAEAILVEET</sequence>
<dbReference type="PANTHER" id="PTHR34294">
    <property type="entry name" value="TRANSCRIPTIONAL REGULATOR-RELATED"/>
    <property type="match status" value="1"/>
</dbReference>
<dbReference type="RefSeq" id="WP_084131771.1">
    <property type="nucleotide sequence ID" value="NZ_AP023354.1"/>
</dbReference>
<dbReference type="SUPFAM" id="SSF100950">
    <property type="entry name" value="NagB/RpiA/CoA transferase-like"/>
    <property type="match status" value="1"/>
</dbReference>
<dbReference type="InterPro" id="IPR037171">
    <property type="entry name" value="NagB/RpiA_transferase-like"/>
</dbReference>
<comment type="similarity">
    <text evidence="1">Belongs to the SorC transcriptional regulatory family.</text>
</comment>
<dbReference type="InterPro" id="IPR007324">
    <property type="entry name" value="Sugar-bd_dom_put"/>
</dbReference>
<name>A0A810KUE5_9ACTN</name>
<evidence type="ECO:0000313" key="6">
    <source>
        <dbReference type="EMBL" id="BCJ26507.1"/>
    </source>
</evidence>
<keyword evidence="3" id="KW-0238">DNA-binding</keyword>
<protein>
    <submittedName>
        <fullName evidence="6">Sugar-binding protein</fullName>
    </submittedName>
</protein>
<evidence type="ECO:0000259" key="5">
    <source>
        <dbReference type="Pfam" id="PF04198"/>
    </source>
</evidence>
<evidence type="ECO:0000256" key="4">
    <source>
        <dbReference type="ARBA" id="ARBA00023163"/>
    </source>
</evidence>
<feature type="domain" description="Sugar-binding" evidence="5">
    <location>
        <begin position="81"/>
        <end position="326"/>
    </location>
</feature>
<dbReference type="GO" id="GO:0030246">
    <property type="term" value="F:carbohydrate binding"/>
    <property type="evidence" value="ECO:0007669"/>
    <property type="project" value="InterPro"/>
</dbReference>
<keyword evidence="2" id="KW-0805">Transcription regulation</keyword>
<organism evidence="6 7">
    <name type="scientific">Actinocatenispora sera</name>
    <dbReference type="NCBI Taxonomy" id="390989"/>
    <lineage>
        <taxon>Bacteria</taxon>
        <taxon>Bacillati</taxon>
        <taxon>Actinomycetota</taxon>
        <taxon>Actinomycetes</taxon>
        <taxon>Micromonosporales</taxon>
        <taxon>Micromonosporaceae</taxon>
        <taxon>Actinocatenispora</taxon>
    </lineage>
</organism>
<evidence type="ECO:0000256" key="2">
    <source>
        <dbReference type="ARBA" id="ARBA00023015"/>
    </source>
</evidence>
<dbReference type="EMBL" id="AP023354">
    <property type="protein sequence ID" value="BCJ26507.1"/>
    <property type="molecule type" value="Genomic_DNA"/>
</dbReference>
<dbReference type="InterPro" id="IPR036388">
    <property type="entry name" value="WH-like_DNA-bd_sf"/>
</dbReference>
<dbReference type="KEGG" id="aser:Asera_06150"/>
<dbReference type="PANTHER" id="PTHR34294:SF1">
    <property type="entry name" value="TRANSCRIPTIONAL REGULATOR LSRR"/>
    <property type="match status" value="1"/>
</dbReference>
<dbReference type="Proteomes" id="UP000680750">
    <property type="component" value="Chromosome"/>
</dbReference>
<dbReference type="OrthoDB" id="186585at2"/>
<accession>A0A810KUE5</accession>
<keyword evidence="4" id="KW-0804">Transcription</keyword>
<proteinExistence type="inferred from homology"/>
<dbReference type="Pfam" id="PF04198">
    <property type="entry name" value="Sugar-bind"/>
    <property type="match status" value="1"/>
</dbReference>
<evidence type="ECO:0000256" key="3">
    <source>
        <dbReference type="ARBA" id="ARBA00023125"/>
    </source>
</evidence>
<keyword evidence="7" id="KW-1185">Reference proteome</keyword>
<evidence type="ECO:0000256" key="1">
    <source>
        <dbReference type="ARBA" id="ARBA00010466"/>
    </source>
</evidence>